<feature type="compositionally biased region" description="Gly residues" evidence="3">
    <location>
        <begin position="1169"/>
        <end position="1182"/>
    </location>
</feature>
<feature type="region of interest" description="Disordered" evidence="3">
    <location>
        <begin position="350"/>
        <end position="375"/>
    </location>
</feature>
<dbReference type="Gene3D" id="3.30.70.330">
    <property type="match status" value="1"/>
</dbReference>
<dbReference type="EMBL" id="BRXU01000024">
    <property type="protein sequence ID" value="GLC58759.1"/>
    <property type="molecule type" value="Genomic_DNA"/>
</dbReference>
<feature type="compositionally biased region" description="Pro residues" evidence="3">
    <location>
        <begin position="691"/>
        <end position="708"/>
    </location>
</feature>
<comment type="caution">
    <text evidence="6">The sequence shown here is derived from an EMBL/GenBank/DDBJ whole genome shotgun (WGS) entry which is preliminary data.</text>
</comment>
<dbReference type="SUPFAM" id="SSF54768">
    <property type="entry name" value="dsRNA-binding domain-like"/>
    <property type="match status" value="1"/>
</dbReference>
<dbReference type="InterPro" id="IPR035979">
    <property type="entry name" value="RBD_domain_sf"/>
</dbReference>
<accession>A0A9W6BUR7</accession>
<feature type="compositionally biased region" description="Polar residues" evidence="3">
    <location>
        <begin position="1"/>
        <end position="14"/>
    </location>
</feature>
<keyword evidence="1 2" id="KW-0694">RNA-binding</keyword>
<dbReference type="CDD" id="cd19906">
    <property type="entry name" value="DSRM_ADAD2"/>
    <property type="match status" value="1"/>
</dbReference>
<feature type="compositionally biased region" description="Low complexity" evidence="3">
    <location>
        <begin position="626"/>
        <end position="640"/>
    </location>
</feature>
<feature type="region of interest" description="Disordered" evidence="3">
    <location>
        <begin position="612"/>
        <end position="756"/>
    </location>
</feature>
<evidence type="ECO:0000259" key="5">
    <source>
        <dbReference type="PROSITE" id="PS50137"/>
    </source>
</evidence>
<dbReference type="Gene3D" id="3.30.160.20">
    <property type="match status" value="1"/>
</dbReference>
<feature type="region of interest" description="Disordered" evidence="3">
    <location>
        <begin position="1"/>
        <end position="21"/>
    </location>
</feature>
<feature type="region of interest" description="Disordered" evidence="3">
    <location>
        <begin position="832"/>
        <end position="874"/>
    </location>
</feature>
<dbReference type="OrthoDB" id="551800at2759"/>
<evidence type="ECO:0008006" key="8">
    <source>
        <dbReference type="Google" id="ProtNLM"/>
    </source>
</evidence>
<evidence type="ECO:0000256" key="3">
    <source>
        <dbReference type="SAM" id="MobiDB-lite"/>
    </source>
</evidence>
<dbReference type="PROSITE" id="PS50137">
    <property type="entry name" value="DS_RBD"/>
    <property type="match status" value="1"/>
</dbReference>
<feature type="compositionally biased region" description="Low complexity" evidence="3">
    <location>
        <begin position="101"/>
        <end position="130"/>
    </location>
</feature>
<evidence type="ECO:0000259" key="4">
    <source>
        <dbReference type="PROSITE" id="PS50102"/>
    </source>
</evidence>
<dbReference type="SMART" id="SM00358">
    <property type="entry name" value="DSRM"/>
    <property type="match status" value="1"/>
</dbReference>
<evidence type="ECO:0000313" key="7">
    <source>
        <dbReference type="Proteomes" id="UP001165080"/>
    </source>
</evidence>
<evidence type="ECO:0000256" key="1">
    <source>
        <dbReference type="ARBA" id="ARBA00022884"/>
    </source>
</evidence>
<feature type="region of interest" description="Disordered" evidence="3">
    <location>
        <begin position="1129"/>
        <end position="1182"/>
    </location>
</feature>
<feature type="region of interest" description="Disordered" evidence="3">
    <location>
        <begin position="53"/>
        <end position="153"/>
    </location>
</feature>
<name>A0A9W6BUR7_9CHLO</name>
<dbReference type="SUPFAM" id="SSF54928">
    <property type="entry name" value="RNA-binding domain, RBD"/>
    <property type="match status" value="1"/>
</dbReference>
<dbReference type="AlphaFoldDB" id="A0A9W6BUR7"/>
<sequence length="1182" mass="114618">MSSTSPNAAGSNDGPNKKSRLLELIQLPDSLDDAVLQPTSTSAQQQEAQLQLGTLQLGSGDEPASPKAAAAACGVEEDAAEATAPSASGTDAPMATDNRTAEASADDVATAAPAPSREAPQAGQIAAAAATSPDEPAGAPSHQREASLEPAPSDPVVCVSCDVGAGSSALEGLGGDEGEGEVASRQMGSASLAGGDGAGGGRSGGFEVFMGGLAPDAREEEVRRELEALAQGEVLSVRLQLTRGTSVCKGYGFATFADEASAQRAVSAAAAGARLCNRRVGLHTSRRPFRAVLTGAQAAGAAPPLHLAPDPAASINALLLELRGHPDRRAAVAAALQVVQRGAKRANQASAAATTMASPPATAVDIGGSGSGATRTVSPAAAAGVQRTAAGGKRQATAAMVETAATNAAAARTEEPRPAVVQNAAAATGGATKAAPAAAASPAPASAGTTKAADAAAKGNAAVVKDGAARAPAAAEAGSSAAAAGSANNIKAEKGAGGGGAATGGMSPDLMAALATYPKISKLLNSLKGTTRVPKTPLMVLHEYAAKMSYEVSYLETSDGPAGPYTVEARIMKSGPNSTTIAKASGKARTKKDAKQVSAAACLEKLLDGPRGLAPQDLLPTPKPPASSAAASSGGRTGRAAQERGGPGNNSSAGSGGGRKTPAGGRPGSGPSPGQFYNPHPHHRDALNRSGPPPPPPPQLKLPPPPPPHPHRGALMGGPGGGPSYGAGGGAGSLGPVGRGPFGGGPGGGYSAVQPGLHPAGGPVGGLGHGNGGACGAGSFGGAMDGHGGAGRGLRSGAEPYGGSGYGSGIGGYGGGGGGGGGGSMVQLGLGGGGGGAPASSSGGQYGSLYGREGARGGGGLHQDSYGGVPSYDTATGQKRNYSTAMQAAYGSPASSQGLLPVQPPQAPVSGGGMLGGVGVGGGSQGPFAVQAGGGGSRDGIGITTPGGMGGLQAAVAAAPPNVHAQQQPFLGQSRAQSIAGAFGQQAPIGQHPVLGGLQVPTTTQQPGSAYAQPLFSQGQQQQQQQQPSLVPLGASVVPAPQQTAYSGFGQAQQQQQQLGFSQQVLHGGSQTIQLQPVQPQSPFVQTRTEQQSAATQSGIYGISSYSQSQAAQHQYGAGGVYGGGMSQGQQGSVLGGSGGAPAQQPRQQQLQQPEPQSYGLSGHSGLQAFGGGRTGGGGLWG</sequence>
<feature type="region of interest" description="Disordered" evidence="3">
    <location>
        <begin position="170"/>
        <end position="199"/>
    </location>
</feature>
<protein>
    <recommendedName>
        <fullName evidence="8">RRM domain-containing protein</fullName>
    </recommendedName>
</protein>
<feature type="compositionally biased region" description="Gly residues" evidence="3">
    <location>
        <begin position="715"/>
        <end position="750"/>
    </location>
</feature>
<reference evidence="6 7" key="1">
    <citation type="journal article" date="2023" name="Commun. Biol.">
        <title>Reorganization of the ancestral sex-determining regions during the evolution of trioecy in Pleodorina starrii.</title>
        <authorList>
            <person name="Takahashi K."/>
            <person name="Suzuki S."/>
            <person name="Kawai-Toyooka H."/>
            <person name="Yamamoto K."/>
            <person name="Hamaji T."/>
            <person name="Ootsuki R."/>
            <person name="Yamaguchi H."/>
            <person name="Kawachi M."/>
            <person name="Higashiyama T."/>
            <person name="Nozaki H."/>
        </authorList>
    </citation>
    <scope>NUCLEOTIDE SEQUENCE [LARGE SCALE GENOMIC DNA]</scope>
    <source>
        <strain evidence="6 7">NIES-4479</strain>
    </source>
</reference>
<dbReference type="GO" id="GO:0003723">
    <property type="term" value="F:RNA binding"/>
    <property type="evidence" value="ECO:0007669"/>
    <property type="project" value="UniProtKB-UniRule"/>
</dbReference>
<feature type="domain" description="DRBM" evidence="5">
    <location>
        <begin position="536"/>
        <end position="608"/>
    </location>
</feature>
<evidence type="ECO:0000256" key="2">
    <source>
        <dbReference type="PROSITE-ProRule" id="PRU00176"/>
    </source>
</evidence>
<feature type="compositionally biased region" description="Low complexity" evidence="3">
    <location>
        <begin position="350"/>
        <end position="363"/>
    </location>
</feature>
<proteinExistence type="predicted"/>
<dbReference type="Pfam" id="PF00035">
    <property type="entry name" value="dsrm"/>
    <property type="match status" value="1"/>
</dbReference>
<dbReference type="Pfam" id="PF00076">
    <property type="entry name" value="RRM_1"/>
    <property type="match status" value="1"/>
</dbReference>
<evidence type="ECO:0000313" key="6">
    <source>
        <dbReference type="EMBL" id="GLC58759.1"/>
    </source>
</evidence>
<dbReference type="InterPro" id="IPR012677">
    <property type="entry name" value="Nucleotide-bd_a/b_plait_sf"/>
</dbReference>
<feature type="region of interest" description="Disordered" evidence="3">
    <location>
        <begin position="1001"/>
        <end position="1029"/>
    </location>
</feature>
<gene>
    <name evidence="6" type="primary">PLEST006908</name>
    <name evidence="6" type="ORF">PLESTB_001397800</name>
</gene>
<dbReference type="InterPro" id="IPR044454">
    <property type="entry name" value="ADAD2_DSRM"/>
</dbReference>
<dbReference type="InterPro" id="IPR014720">
    <property type="entry name" value="dsRBD_dom"/>
</dbReference>
<feature type="compositionally biased region" description="Low complexity" evidence="3">
    <location>
        <begin position="1141"/>
        <end position="1157"/>
    </location>
</feature>
<organism evidence="6 7">
    <name type="scientific">Pleodorina starrii</name>
    <dbReference type="NCBI Taxonomy" id="330485"/>
    <lineage>
        <taxon>Eukaryota</taxon>
        <taxon>Viridiplantae</taxon>
        <taxon>Chlorophyta</taxon>
        <taxon>core chlorophytes</taxon>
        <taxon>Chlorophyceae</taxon>
        <taxon>CS clade</taxon>
        <taxon>Chlamydomonadales</taxon>
        <taxon>Volvocaceae</taxon>
        <taxon>Pleodorina</taxon>
    </lineage>
</organism>
<dbReference type="SMART" id="SM00360">
    <property type="entry name" value="RRM"/>
    <property type="match status" value="1"/>
</dbReference>
<feature type="compositionally biased region" description="Low complexity" evidence="3">
    <location>
        <begin position="1018"/>
        <end position="1027"/>
    </location>
</feature>
<dbReference type="PANTHER" id="PTHR21245">
    <property type="entry name" value="HETEROGENEOUS NUCLEAR RIBONUCLEOPROTEIN"/>
    <property type="match status" value="1"/>
</dbReference>
<dbReference type="PROSITE" id="PS50102">
    <property type="entry name" value="RRM"/>
    <property type="match status" value="1"/>
</dbReference>
<feature type="compositionally biased region" description="Low complexity" evidence="3">
    <location>
        <begin position="838"/>
        <end position="852"/>
    </location>
</feature>
<feature type="domain" description="RRM" evidence="4">
    <location>
        <begin position="206"/>
        <end position="287"/>
    </location>
</feature>
<dbReference type="Proteomes" id="UP001165080">
    <property type="component" value="Unassembled WGS sequence"/>
</dbReference>
<dbReference type="InterPro" id="IPR000504">
    <property type="entry name" value="RRM_dom"/>
</dbReference>
<keyword evidence="7" id="KW-1185">Reference proteome</keyword>